<reference evidence="2 3" key="1">
    <citation type="journal article" date="2011" name="J. Bacteriol.">
        <title>Genome sequence of 'Pedosphaera parvula' Ellin514, an aerobic Verrucomicrobial isolate from pasture soil.</title>
        <authorList>
            <person name="Kant R."/>
            <person name="van Passel M.W."/>
            <person name="Sangwan P."/>
            <person name="Palva A."/>
            <person name="Lucas S."/>
            <person name="Copeland A."/>
            <person name="Lapidus A."/>
            <person name="Glavina Del Rio T."/>
            <person name="Dalin E."/>
            <person name="Tice H."/>
            <person name="Bruce D."/>
            <person name="Goodwin L."/>
            <person name="Pitluck S."/>
            <person name="Chertkov O."/>
            <person name="Larimer F.W."/>
            <person name="Land M.L."/>
            <person name="Hauser L."/>
            <person name="Brettin T.S."/>
            <person name="Detter J.C."/>
            <person name="Han S."/>
            <person name="de Vos W.M."/>
            <person name="Janssen P.H."/>
            <person name="Smidt H."/>
        </authorList>
    </citation>
    <scope>NUCLEOTIDE SEQUENCE [LARGE SCALE GENOMIC DNA]</scope>
    <source>
        <strain evidence="2 3">Ellin514</strain>
    </source>
</reference>
<keyword evidence="3" id="KW-1185">Reference proteome</keyword>
<dbReference type="InterPro" id="IPR000595">
    <property type="entry name" value="cNMP-bd_dom"/>
</dbReference>
<evidence type="ECO:0000313" key="2">
    <source>
        <dbReference type="EMBL" id="EEF58427.1"/>
    </source>
</evidence>
<dbReference type="Gene3D" id="2.60.120.10">
    <property type="entry name" value="Jelly Rolls"/>
    <property type="match status" value="1"/>
</dbReference>
<protein>
    <submittedName>
        <fullName evidence="2">Cyclic nucleotide-binding protein</fullName>
    </submittedName>
</protein>
<dbReference type="CDD" id="cd00038">
    <property type="entry name" value="CAP_ED"/>
    <property type="match status" value="1"/>
</dbReference>
<dbReference type="AlphaFoldDB" id="B9XNW1"/>
<accession>B9XNW1</accession>
<name>B9XNW1_PEDPL</name>
<organism evidence="2 3">
    <name type="scientific">Pedosphaera parvula (strain Ellin514)</name>
    <dbReference type="NCBI Taxonomy" id="320771"/>
    <lineage>
        <taxon>Bacteria</taxon>
        <taxon>Pseudomonadati</taxon>
        <taxon>Verrucomicrobiota</taxon>
        <taxon>Pedosphaerae</taxon>
        <taxon>Pedosphaerales</taxon>
        <taxon>Pedosphaeraceae</taxon>
        <taxon>Pedosphaera</taxon>
    </lineage>
</organism>
<dbReference type="InterPro" id="IPR018490">
    <property type="entry name" value="cNMP-bd_dom_sf"/>
</dbReference>
<proteinExistence type="predicted"/>
<dbReference type="PROSITE" id="PS50042">
    <property type="entry name" value="CNMP_BINDING_3"/>
    <property type="match status" value="1"/>
</dbReference>
<feature type="domain" description="Cyclic nucleotide-binding" evidence="1">
    <location>
        <begin position="36"/>
        <end position="94"/>
    </location>
</feature>
<sequence length="110" mass="12114">MTMSPIELQQVRSTPLFAGLTDAQLGCLEPGEVIEVPAGAVLGAEGERTGFFHVLLEGEVRITRTYDRQSILMAVTKPGNYLGETMLLLDNRIRIPPRRNPFQSPTSHPP</sequence>
<dbReference type="SUPFAM" id="SSF51206">
    <property type="entry name" value="cAMP-binding domain-like"/>
    <property type="match status" value="1"/>
</dbReference>
<dbReference type="STRING" id="320771.Cflav_PD1050"/>
<dbReference type="Proteomes" id="UP000003688">
    <property type="component" value="Unassembled WGS sequence"/>
</dbReference>
<gene>
    <name evidence="2" type="ORF">Cflav_PD1050</name>
</gene>
<dbReference type="InterPro" id="IPR014710">
    <property type="entry name" value="RmlC-like_jellyroll"/>
</dbReference>
<dbReference type="Pfam" id="PF00027">
    <property type="entry name" value="cNMP_binding"/>
    <property type="match status" value="1"/>
</dbReference>
<dbReference type="EMBL" id="ABOX02000043">
    <property type="protein sequence ID" value="EEF58427.1"/>
    <property type="molecule type" value="Genomic_DNA"/>
</dbReference>
<comment type="caution">
    <text evidence="2">The sequence shown here is derived from an EMBL/GenBank/DDBJ whole genome shotgun (WGS) entry which is preliminary data.</text>
</comment>
<evidence type="ECO:0000313" key="3">
    <source>
        <dbReference type="Proteomes" id="UP000003688"/>
    </source>
</evidence>
<evidence type="ECO:0000259" key="1">
    <source>
        <dbReference type="PROSITE" id="PS50042"/>
    </source>
</evidence>